<name>X1IXA1_9ZZZZ</name>
<proteinExistence type="predicted"/>
<accession>X1IXA1</accession>
<sequence>PKQHTKYIFTHKEQIPHPSQIREWAVNGDWEKIISLSDLTKYSQRIIPSARSTIAQIANSLGYCPIEKAREILLTLQKSIYWDVREASESSLKRFGAGSLHPAMLEGRIDGNKETAEQLWKAMVFESYHPNNDEKYLMALNILSNQVLTSSDPDVVLRALHRMTRWLEILGLNEITQWIRELIRQEAPGTRYVDSHDRINYIQNAKISDYLKDQLAPILEAVQKESQIKLNQLLSSSEYLD</sequence>
<dbReference type="AlphaFoldDB" id="X1IXA1"/>
<reference evidence="1" key="1">
    <citation type="journal article" date="2014" name="Front. Microbiol.">
        <title>High frequency of phylogenetically diverse reductive dehalogenase-homologous genes in deep subseafloor sedimentary metagenomes.</title>
        <authorList>
            <person name="Kawai M."/>
            <person name="Futagami T."/>
            <person name="Toyoda A."/>
            <person name="Takaki Y."/>
            <person name="Nishi S."/>
            <person name="Hori S."/>
            <person name="Arai W."/>
            <person name="Tsubouchi T."/>
            <person name="Morono Y."/>
            <person name="Uchiyama I."/>
            <person name="Ito T."/>
            <person name="Fujiyama A."/>
            <person name="Inagaki F."/>
            <person name="Takami H."/>
        </authorList>
    </citation>
    <scope>NUCLEOTIDE SEQUENCE</scope>
    <source>
        <strain evidence="1">Expedition CK06-06</strain>
    </source>
</reference>
<protein>
    <submittedName>
        <fullName evidence="1">Uncharacterized protein</fullName>
    </submittedName>
</protein>
<feature type="non-terminal residue" evidence="1">
    <location>
        <position position="1"/>
    </location>
</feature>
<evidence type="ECO:0000313" key="1">
    <source>
        <dbReference type="EMBL" id="GAH73875.1"/>
    </source>
</evidence>
<gene>
    <name evidence="1" type="ORF">S03H2_43879</name>
</gene>
<comment type="caution">
    <text evidence="1">The sequence shown here is derived from an EMBL/GenBank/DDBJ whole genome shotgun (WGS) entry which is preliminary data.</text>
</comment>
<dbReference type="EMBL" id="BARU01027409">
    <property type="protein sequence ID" value="GAH73875.1"/>
    <property type="molecule type" value="Genomic_DNA"/>
</dbReference>
<organism evidence="1">
    <name type="scientific">marine sediment metagenome</name>
    <dbReference type="NCBI Taxonomy" id="412755"/>
    <lineage>
        <taxon>unclassified sequences</taxon>
        <taxon>metagenomes</taxon>
        <taxon>ecological metagenomes</taxon>
    </lineage>
</organism>